<organism evidence="1 2">
    <name type="scientific">Coniosporium tulheliwenetii</name>
    <dbReference type="NCBI Taxonomy" id="3383036"/>
    <lineage>
        <taxon>Eukaryota</taxon>
        <taxon>Fungi</taxon>
        <taxon>Dikarya</taxon>
        <taxon>Ascomycota</taxon>
        <taxon>Pezizomycotina</taxon>
        <taxon>Dothideomycetes</taxon>
        <taxon>Dothideomycetes incertae sedis</taxon>
        <taxon>Coniosporium</taxon>
    </lineage>
</organism>
<protein>
    <submittedName>
        <fullName evidence="1">mRNA cleavage and polyadenylation factor subunit</fullName>
    </submittedName>
</protein>
<proteinExistence type="predicted"/>
<dbReference type="Proteomes" id="UP001172680">
    <property type="component" value="Unassembled WGS sequence"/>
</dbReference>
<accession>A0ACC2ZLQ6</accession>
<name>A0ACC2ZLQ6_9PEZI</name>
<sequence>MQCYTELTPPTAVTHAVNLPFLGPKANNLVVAKSSLLQIFELRSIVTEASSKASGTHTPTSPLLDGEAAGIAFQRTEYTTKLVLVSEYTLAGTVTGLARVKTLNTKSGGEALLVSSKDAKLSLVEWDPDVFGISTISIHYYEGEDLQGSPWAPDTSQCYNFLTVDPSSRCAALKFGARQLAILPFRQPGDDLVGGDYDPDLDGPLDRPVAKDKVSEGDGNQTPYMSSFVLPLTALDPALTHPIHLAFLHEYREPTFGVISGSQAPSTSLLNERKDVLNYTVFTLDLEQRASTTLLSVTGLPYDIYQVISLPLPVGGALLVGGNQFIHVDQAGKTSAVAVNEFAKQCSSFAMSDQTDLALRLEGCTVQQFSSDSGDMLVVLNSGELVVLSFKLDGRSVSGISLYKVAEDHGGSSIRTGASCSAVLGRNKVFVGSEDGESAVLGWTRKAAQLTRKRSHAEMLADDADLSFDEEDLDIDDDDLYAGDAEATKKAISSPTDASAPSNYIFRVHDTLQNLAPLRDITFGQPLPSLKRETSKGGKAPQKPENLELVAATGRGRDGGVSVLRHEITPELIRSSAFAGTHAIWSVHAKKPAPKSLPAQSKNDFEASMSADADYDHFMVASKTSTDGEEVSVVYSITSSGLEETTQGEFEREGTTIDVGTLANGTRIIQVQKGEIRSYDSELGLAQIIPMEDEATGADPKIISVSFTDPYILVLRDDSSVIVLQADDSGDIEEIERGDAILATRWLSGSIYKSPVTDNKALVCLLSAEGGLHIFELPELEKPAFVAEGLSFLPPTLTPEYAPRRGATRAALTEILLADLGDQTSKTPHLIVRTSTDDLVIYKPYNYPVRDLPESFTSDLRWLKLPQPHLPKYAEEPALEAEERGRGSTLRPLDNVGGYSTIFQTGTSPCFIIKESSSSPKVLSLRGKSVKALARFHAAECERGFAYVDADNILRVAQLPSGFRFGDIGWATRKINVGQEVHALCFHPPKGMYVLGTSGKAEFKLPEDDYHHEWSQEDINFRPLVDQGMLKLLDPAIWSVVDTHVFEPAEAITCVKSMNLAVSENNDKRKQLIAVGTAFIHGEDLPARGNLYVFDVIDVVPEPGRPETGKKLKIVGKEELKGAVTALSEVGAQGFLLVAQGQKCMVRGLKEDGQILPLAFMDMQCYVTVAKELYGTGMMIFGDAMKGLWFAGYTEEPYKMLFFGKSRSQMEVLAAEFMPYEQQLYIIVADGHCDIHVLQFDPERTSPPEIPLRPTPPPQIHLPHRPFPNKHDACPLNTLPLNTLIDNAANPNTVTLNGAQPRAPLRHVLLSTQSGVLALITPLDEQTYRRLGALQTYLTNLLDHPCGLNPRAYRAVESEGFGGRGIVDGGVLRRWCELGSQKRAEAAGKLGTEEWVVGSDLEVVGGGGWGFCREHWKHGVLFDLIALVLEAGRFLYMRGPLKALGS</sequence>
<gene>
    <name evidence="1" type="primary">CFT1</name>
    <name evidence="1" type="ORF">H2199_001382</name>
</gene>
<evidence type="ECO:0000313" key="1">
    <source>
        <dbReference type="EMBL" id="KAJ9648527.1"/>
    </source>
</evidence>
<reference evidence="1" key="1">
    <citation type="submission" date="2022-10" db="EMBL/GenBank/DDBJ databases">
        <title>Culturing micro-colonial fungi from biological soil crusts in the Mojave desert and describing Neophaeococcomyces mojavensis, and introducing the new genera and species Taxawa tesnikishii.</title>
        <authorList>
            <person name="Kurbessoian T."/>
            <person name="Stajich J.E."/>
        </authorList>
    </citation>
    <scope>NUCLEOTIDE SEQUENCE</scope>
    <source>
        <strain evidence="1">JES_115</strain>
    </source>
</reference>
<comment type="caution">
    <text evidence="1">The sequence shown here is derived from an EMBL/GenBank/DDBJ whole genome shotgun (WGS) entry which is preliminary data.</text>
</comment>
<keyword evidence="2" id="KW-1185">Reference proteome</keyword>
<dbReference type="EMBL" id="JAPDRP010000003">
    <property type="protein sequence ID" value="KAJ9648527.1"/>
    <property type="molecule type" value="Genomic_DNA"/>
</dbReference>
<evidence type="ECO:0000313" key="2">
    <source>
        <dbReference type="Proteomes" id="UP001172680"/>
    </source>
</evidence>